<dbReference type="Gene3D" id="3.40.50.300">
    <property type="entry name" value="P-loop containing nucleotide triphosphate hydrolases"/>
    <property type="match status" value="1"/>
</dbReference>
<protein>
    <submittedName>
        <fullName evidence="3">Phage terminase large subunit family protein</fullName>
    </submittedName>
</protein>
<dbReference type="Proteomes" id="UP001180616">
    <property type="component" value="Chromosome"/>
</dbReference>
<gene>
    <name evidence="3" type="ORF">KPS_000293</name>
</gene>
<dbReference type="InterPro" id="IPR046453">
    <property type="entry name" value="GpA_ATPase"/>
</dbReference>
<reference evidence="3" key="1">
    <citation type="submission" date="2023-09" db="EMBL/GenBank/DDBJ databases">
        <authorList>
            <consortium name="CW5 consortium"/>
            <person name="Lu C.-W."/>
        </authorList>
    </citation>
    <scope>NUCLEOTIDE SEQUENCE</scope>
    <source>
        <strain evidence="3">KPS</strain>
    </source>
</reference>
<evidence type="ECO:0000313" key="3">
    <source>
        <dbReference type="EMBL" id="WMW65782.1"/>
    </source>
</evidence>
<evidence type="ECO:0000259" key="1">
    <source>
        <dbReference type="Pfam" id="PF05876"/>
    </source>
</evidence>
<dbReference type="InterPro" id="IPR046454">
    <property type="entry name" value="GpA_endonuclease"/>
</dbReference>
<dbReference type="Pfam" id="PF20454">
    <property type="entry name" value="GpA_nuclease"/>
    <property type="match status" value="1"/>
</dbReference>
<dbReference type="Pfam" id="PF05876">
    <property type="entry name" value="GpA_ATPase"/>
    <property type="match status" value="1"/>
</dbReference>
<dbReference type="InterPro" id="IPR027417">
    <property type="entry name" value="P-loop_NTPase"/>
</dbReference>
<name>A0ABY9R3K1_9BACT</name>
<feature type="domain" description="Phage terminase large subunit GpA ATPase" evidence="1">
    <location>
        <begin position="78"/>
        <end position="328"/>
    </location>
</feature>
<evidence type="ECO:0000259" key="2">
    <source>
        <dbReference type="Pfam" id="PF20454"/>
    </source>
</evidence>
<dbReference type="EMBL" id="CP133659">
    <property type="protein sequence ID" value="WMW65782.1"/>
    <property type="molecule type" value="Genomic_DNA"/>
</dbReference>
<evidence type="ECO:0000313" key="4">
    <source>
        <dbReference type="Proteomes" id="UP001180616"/>
    </source>
</evidence>
<dbReference type="RefSeq" id="WP_309541737.1">
    <property type="nucleotide sequence ID" value="NZ_CP133659.1"/>
</dbReference>
<proteinExistence type="predicted"/>
<sequence>MTTTQLTMPGTDPAACRRVDLGLPRWLHPAVRERVAARIRRNPHWRFGFSRGERAVLRRRAPMPVSVWAERHRVLAHSTIPGRWHNTVTPYSTGIMDASFHEAVRTVIVCKCPQSGITEAVHNCIGYAIDRAPGPVMYVYPDEITARENARDRILPMIAGSPRLATYLTGSADDRSSLRINLRHMPIHLAWSGSASRLGNKPVRHLVLDELDKYQQARNEAPAEALAEKRTITWRHKARIWKISTPTVEEGPIWQAMTREAQAVFDYHVRCPHCAMEQLMAFERIRWPEDVRDPEEVKSRQLAEYVCEHCGCAWNDGDRDRAVRLGCWRERSTHLELMAHLDAHRPGAIGFHLPAWLSYFVSLSKVAAAFLQWVTTKDQEKLKDFCQNVKAEPWRAHREERQEDRILALCDDRPRGTVPGPLPEAPGVPRVAALVAGIDTQGGDEVRGYFRYVIRAFGWGEEEESWLVQCGTVPTLPALADLLWRSVYRDAAGNEHTVRLALQDAMGHRTREVYAFCAANKGRIFPTQGKRSQSAPLAYAPQEYFPGTQRRIPGGLRLLKVDTTFFKNDLSARLAIAPEDPGAFHLHHGTPPEYAREMTAEYYDEKQQAWICPKGRDNHFWDCEVLALAAAHALGVRNWKRPEPERHTPARPAMQAAPRREIFGSRPGWMGGTR</sequence>
<keyword evidence="4" id="KW-1185">Reference proteome</keyword>
<organism evidence="3 4">
    <name type="scientific">Nitratidesulfovibrio liaohensis</name>
    <dbReference type="NCBI Taxonomy" id="2604158"/>
    <lineage>
        <taxon>Bacteria</taxon>
        <taxon>Pseudomonadati</taxon>
        <taxon>Thermodesulfobacteriota</taxon>
        <taxon>Desulfovibrionia</taxon>
        <taxon>Desulfovibrionales</taxon>
        <taxon>Desulfovibrionaceae</taxon>
        <taxon>Nitratidesulfovibrio</taxon>
    </lineage>
</organism>
<accession>A0ABY9R3K1</accession>
<feature type="domain" description="Terminase large subunit GpA endonuclease" evidence="2">
    <location>
        <begin position="349"/>
        <end position="639"/>
    </location>
</feature>